<sequence length="172" mass="18706">MLYRLSIAVLADALPPNCLKPWKAKVVSMPWGYDGNHGSSKSQLSKSLYDEISCCLPLGVMTREVAEAPTANLAFLGLSSCPPSVRRMLQGRDFEEPSLFIVQVAVLVAVTAEMVVQFKYFWQLTAPICYPLRAGTYKGEAAVTQASTEIPGKVAKVVREVPAMNGNLPITD</sequence>
<dbReference type="Proteomes" id="UP001324427">
    <property type="component" value="Unassembled WGS sequence"/>
</dbReference>
<evidence type="ECO:0000313" key="2">
    <source>
        <dbReference type="Proteomes" id="UP001324427"/>
    </source>
</evidence>
<name>A0AAV9J9T5_9PEZI</name>
<dbReference type="EMBL" id="JAVFHQ010000048">
    <property type="protein sequence ID" value="KAK4541833.1"/>
    <property type="molecule type" value="Genomic_DNA"/>
</dbReference>
<evidence type="ECO:0000313" key="1">
    <source>
        <dbReference type="EMBL" id="KAK4541833.1"/>
    </source>
</evidence>
<reference evidence="1 2" key="1">
    <citation type="submission" date="2021-11" db="EMBL/GenBank/DDBJ databases">
        <title>Black yeast isolated from Biological Soil Crust.</title>
        <authorList>
            <person name="Kurbessoian T."/>
        </authorList>
    </citation>
    <scope>NUCLEOTIDE SEQUENCE [LARGE SCALE GENOMIC DNA]</scope>
    <source>
        <strain evidence="1 2">CCFEE 5522</strain>
    </source>
</reference>
<gene>
    <name evidence="1" type="ORF">LTR36_007365</name>
</gene>
<comment type="caution">
    <text evidence="1">The sequence shown here is derived from an EMBL/GenBank/DDBJ whole genome shotgun (WGS) entry which is preliminary data.</text>
</comment>
<dbReference type="AlphaFoldDB" id="A0AAV9J9T5"/>
<keyword evidence="2" id="KW-1185">Reference proteome</keyword>
<proteinExistence type="predicted"/>
<organism evidence="1 2">
    <name type="scientific">Oleoguttula mirabilis</name>
    <dbReference type="NCBI Taxonomy" id="1507867"/>
    <lineage>
        <taxon>Eukaryota</taxon>
        <taxon>Fungi</taxon>
        <taxon>Dikarya</taxon>
        <taxon>Ascomycota</taxon>
        <taxon>Pezizomycotina</taxon>
        <taxon>Dothideomycetes</taxon>
        <taxon>Dothideomycetidae</taxon>
        <taxon>Mycosphaerellales</taxon>
        <taxon>Teratosphaeriaceae</taxon>
        <taxon>Oleoguttula</taxon>
    </lineage>
</organism>
<protein>
    <submittedName>
        <fullName evidence="1">Uncharacterized protein</fullName>
    </submittedName>
</protein>
<accession>A0AAV9J9T5</accession>